<feature type="compositionally biased region" description="Polar residues" evidence="4">
    <location>
        <begin position="1"/>
        <end position="14"/>
    </location>
</feature>
<evidence type="ECO:0000259" key="5">
    <source>
        <dbReference type="SMART" id="SM00861"/>
    </source>
</evidence>
<dbReference type="Pfam" id="PF02780">
    <property type="entry name" value="Transketolase_C"/>
    <property type="match status" value="1"/>
</dbReference>
<evidence type="ECO:0000256" key="1">
    <source>
        <dbReference type="ARBA" id="ARBA00001964"/>
    </source>
</evidence>
<accession>A0A2W7CSL9</accession>
<evidence type="ECO:0000313" key="6">
    <source>
        <dbReference type="EMBL" id="PZV36729.1"/>
    </source>
</evidence>
<evidence type="ECO:0000256" key="4">
    <source>
        <dbReference type="SAM" id="MobiDB-lite"/>
    </source>
</evidence>
<dbReference type="SUPFAM" id="SSF52518">
    <property type="entry name" value="Thiamin diphosphate-binding fold (THDP-binding)"/>
    <property type="match status" value="1"/>
</dbReference>
<dbReference type="NCBIfam" id="NF006667">
    <property type="entry name" value="PRK09212.1"/>
    <property type="match status" value="1"/>
</dbReference>
<dbReference type="OrthoDB" id="9780894at2"/>
<sequence>MFNSPLVGHSSSSAGPERESVDVPSNAEKLGSTIGTHVQMTYSEAIVQAQIEEMERDGSVVLMGEDVTVYGGTKLIDRFRNRIWDTPISEGSFTGVGIGAAIYGLRPIVDLQYASFAYLASDQIINQASKLRYMTGGQINIPIVFRCCIYSTGSNAAQHADRPYPSFMNVPGLKIINPTSAADMKGLMKSAIRDGDPVLVFEENKLRPLIGDVPTDPEHTIPIGKADVKREGQDVTLIAIGAAIQPTMEAVDALAREGISVEVIDPRTLKPLDHETFKTSVAKTGRLVIVENAHSVCNVGSEIAAVMAEEASDLLKRPILRLSAPDIHVPFSPALEKDFYPTKDRIIAAVRRVV</sequence>
<feature type="domain" description="Transketolase-like pyrimidine-binding" evidence="5">
    <location>
        <begin position="40"/>
        <end position="208"/>
    </location>
</feature>
<proteinExistence type="predicted"/>
<keyword evidence="7" id="KW-1185">Reference proteome</keyword>
<dbReference type="AlphaFoldDB" id="A0A2W7CSL9"/>
<keyword evidence="2" id="KW-0560">Oxidoreductase</keyword>
<dbReference type="PANTHER" id="PTHR43257:SF2">
    <property type="entry name" value="PYRUVATE DEHYDROGENASE E1 COMPONENT SUBUNIT BETA"/>
    <property type="match status" value="1"/>
</dbReference>
<dbReference type="SMART" id="SM00861">
    <property type="entry name" value="Transket_pyr"/>
    <property type="match status" value="1"/>
</dbReference>
<dbReference type="InterPro" id="IPR029061">
    <property type="entry name" value="THDP-binding"/>
</dbReference>
<organism evidence="6 7">
    <name type="scientific">Mesorhizobium kowhaii</name>
    <dbReference type="NCBI Taxonomy" id="1300272"/>
    <lineage>
        <taxon>Bacteria</taxon>
        <taxon>Pseudomonadati</taxon>
        <taxon>Pseudomonadota</taxon>
        <taxon>Alphaproteobacteria</taxon>
        <taxon>Hyphomicrobiales</taxon>
        <taxon>Phyllobacteriaceae</taxon>
        <taxon>Mesorhizobium</taxon>
    </lineage>
</organism>
<dbReference type="InterPro" id="IPR005475">
    <property type="entry name" value="Transketolase-like_Pyr-bd"/>
</dbReference>
<dbReference type="CDD" id="cd07036">
    <property type="entry name" value="TPP_PYR_E1-PDHc-beta_like"/>
    <property type="match status" value="1"/>
</dbReference>
<evidence type="ECO:0000256" key="3">
    <source>
        <dbReference type="ARBA" id="ARBA00023052"/>
    </source>
</evidence>
<reference evidence="7" key="1">
    <citation type="submission" date="2017-03" db="EMBL/GenBank/DDBJ databases">
        <authorList>
            <person name="Safronova V.I."/>
            <person name="Sazanova A.L."/>
            <person name="Chirak E.R."/>
        </authorList>
    </citation>
    <scope>NUCLEOTIDE SEQUENCE [LARGE SCALE GENOMIC DNA]</scope>
    <source>
        <strain evidence="7">Ach-343</strain>
    </source>
</reference>
<dbReference type="EMBL" id="MZXV01000042">
    <property type="protein sequence ID" value="PZV36729.1"/>
    <property type="molecule type" value="Genomic_DNA"/>
</dbReference>
<dbReference type="FunFam" id="3.40.50.920:FF:000001">
    <property type="entry name" value="Pyruvate dehydrogenase E1 beta subunit"/>
    <property type="match status" value="1"/>
</dbReference>
<dbReference type="InterPro" id="IPR033248">
    <property type="entry name" value="Transketolase_C"/>
</dbReference>
<protein>
    <submittedName>
        <fullName evidence="6">Alpha-ketoacid dehydrogenase subunit beta</fullName>
    </submittedName>
</protein>
<dbReference type="GO" id="GO:0016491">
    <property type="term" value="F:oxidoreductase activity"/>
    <property type="evidence" value="ECO:0007669"/>
    <property type="project" value="UniProtKB-KW"/>
</dbReference>
<dbReference type="PANTHER" id="PTHR43257">
    <property type="entry name" value="PYRUVATE DEHYDROGENASE E1 COMPONENT BETA SUBUNIT"/>
    <property type="match status" value="1"/>
</dbReference>
<dbReference type="Proteomes" id="UP000248616">
    <property type="component" value="Unassembled WGS sequence"/>
</dbReference>
<evidence type="ECO:0000313" key="7">
    <source>
        <dbReference type="Proteomes" id="UP000248616"/>
    </source>
</evidence>
<feature type="region of interest" description="Disordered" evidence="4">
    <location>
        <begin position="1"/>
        <end position="28"/>
    </location>
</feature>
<evidence type="ECO:0000256" key="2">
    <source>
        <dbReference type="ARBA" id="ARBA00023002"/>
    </source>
</evidence>
<name>A0A2W7CSL9_9HYPH</name>
<comment type="cofactor">
    <cofactor evidence="1">
        <name>thiamine diphosphate</name>
        <dbReference type="ChEBI" id="CHEBI:58937"/>
    </cofactor>
</comment>
<dbReference type="SUPFAM" id="SSF52922">
    <property type="entry name" value="TK C-terminal domain-like"/>
    <property type="match status" value="1"/>
</dbReference>
<gene>
    <name evidence="6" type="ORF">B5V02_20430</name>
</gene>
<dbReference type="Gene3D" id="3.40.50.920">
    <property type="match status" value="1"/>
</dbReference>
<dbReference type="InterPro" id="IPR009014">
    <property type="entry name" value="Transketo_C/PFOR_II"/>
</dbReference>
<comment type="caution">
    <text evidence="6">The sequence shown here is derived from an EMBL/GenBank/DDBJ whole genome shotgun (WGS) entry which is preliminary data.</text>
</comment>
<dbReference type="Pfam" id="PF02779">
    <property type="entry name" value="Transket_pyr"/>
    <property type="match status" value="1"/>
</dbReference>
<dbReference type="Gene3D" id="3.40.50.970">
    <property type="match status" value="1"/>
</dbReference>
<keyword evidence="3" id="KW-0786">Thiamine pyrophosphate</keyword>